<evidence type="ECO:0000259" key="4">
    <source>
        <dbReference type="Pfam" id="PF00205"/>
    </source>
</evidence>
<sequence>MIVSDLLVKCLEAEGVRYIFGVPGEETEDLLFSLEGSSITFVPCRHEQGAAFIADVWGRLTGDAGVCLSTLGPGATNLMTAVADATLDKAPLVAITAQGGLDRLHHESHQRLDIVRMFAAITKWNGSIYDPRVLPEIVRNAFKLAEMEKPGATHIELAEDVARIKVPEALQPICPRVVRRPDPDEVALEEALSLLRRARRPLMIAGNGAIREHASKQLSRLANDHGIPVVATFMGKGAISDRSPQSLICIGTGFKDYVREAVEIADLVIALGYDIAEYAPERWNPLGDKAIVHIDVAPAEVYGRYQAAVEVVGDVNATLRDLNGRLDKDPLTLERDWYKPVRERILSDIASYDLRGLPFTIPGALNLIRKVLPDDGLLISDVGSHKVWIARNFPTYCPNGCLISNGLAAMGIALPGGIAAALAQPGRAIVAAMGDGGFLMNSQELETARRLGAGYTVVVFNDNDYGLISWKQSMSHGRSTGTRISNPDFRAYAESFGIRSYRPGSVDELREALSEAIDSRELRLIEIPVDPSVNRALVEKLARYWDGKE</sequence>
<dbReference type="GO" id="GO:0009099">
    <property type="term" value="P:L-valine biosynthetic process"/>
    <property type="evidence" value="ECO:0007669"/>
    <property type="project" value="TreeGrafter"/>
</dbReference>
<dbReference type="Gene3D" id="3.40.50.1220">
    <property type="entry name" value="TPP-binding domain"/>
    <property type="match status" value="1"/>
</dbReference>
<evidence type="ECO:0000259" key="6">
    <source>
        <dbReference type="Pfam" id="PF02776"/>
    </source>
</evidence>
<dbReference type="InterPro" id="IPR011766">
    <property type="entry name" value="TPP_enzyme_TPP-bd"/>
</dbReference>
<keyword evidence="8" id="KW-1185">Reference proteome</keyword>
<evidence type="ECO:0000313" key="7">
    <source>
        <dbReference type="EMBL" id="MVT64903.1"/>
    </source>
</evidence>
<dbReference type="Pfam" id="PF02776">
    <property type="entry name" value="TPP_enzyme_N"/>
    <property type="match status" value="1"/>
</dbReference>
<organism evidence="7 8">
    <name type="scientific">Bradyrhizobium pachyrhizi</name>
    <dbReference type="NCBI Taxonomy" id="280333"/>
    <lineage>
        <taxon>Bacteria</taxon>
        <taxon>Pseudomonadati</taxon>
        <taxon>Pseudomonadota</taxon>
        <taxon>Alphaproteobacteria</taxon>
        <taxon>Hyphomicrobiales</taxon>
        <taxon>Nitrobacteraceae</taxon>
        <taxon>Bradyrhizobium</taxon>
    </lineage>
</organism>
<dbReference type="GO" id="GO:0030976">
    <property type="term" value="F:thiamine pyrophosphate binding"/>
    <property type="evidence" value="ECO:0007669"/>
    <property type="project" value="InterPro"/>
</dbReference>
<dbReference type="EMBL" id="WQNF01000004">
    <property type="protein sequence ID" value="MVT64903.1"/>
    <property type="molecule type" value="Genomic_DNA"/>
</dbReference>
<dbReference type="Proteomes" id="UP000436468">
    <property type="component" value="Unassembled WGS sequence"/>
</dbReference>
<keyword evidence="2 3" id="KW-0786">Thiamine pyrophosphate</keyword>
<dbReference type="GO" id="GO:0003984">
    <property type="term" value="F:acetolactate synthase activity"/>
    <property type="evidence" value="ECO:0007669"/>
    <property type="project" value="TreeGrafter"/>
</dbReference>
<dbReference type="RefSeq" id="WP_157342171.1">
    <property type="nucleotide sequence ID" value="NZ_WQNF01000004.1"/>
</dbReference>
<dbReference type="FunFam" id="3.40.50.970:FF:000007">
    <property type="entry name" value="Acetolactate synthase"/>
    <property type="match status" value="1"/>
</dbReference>
<evidence type="ECO:0000259" key="5">
    <source>
        <dbReference type="Pfam" id="PF02775"/>
    </source>
</evidence>
<comment type="similarity">
    <text evidence="1 3">Belongs to the TPP enzyme family.</text>
</comment>
<dbReference type="InterPro" id="IPR029035">
    <property type="entry name" value="DHS-like_NAD/FAD-binding_dom"/>
</dbReference>
<feature type="domain" description="Thiamine pyrophosphate enzyme TPP-binding" evidence="5">
    <location>
        <begin position="381"/>
        <end position="527"/>
    </location>
</feature>
<dbReference type="InterPro" id="IPR012001">
    <property type="entry name" value="Thiamin_PyroP_enz_TPP-bd_dom"/>
</dbReference>
<dbReference type="GO" id="GO:0005948">
    <property type="term" value="C:acetolactate synthase complex"/>
    <property type="evidence" value="ECO:0007669"/>
    <property type="project" value="TreeGrafter"/>
</dbReference>
<dbReference type="InterPro" id="IPR012000">
    <property type="entry name" value="Thiamin_PyroP_enz_cen_dom"/>
</dbReference>
<dbReference type="GO" id="GO:0000287">
    <property type="term" value="F:magnesium ion binding"/>
    <property type="evidence" value="ECO:0007669"/>
    <property type="project" value="InterPro"/>
</dbReference>
<dbReference type="SUPFAM" id="SSF52518">
    <property type="entry name" value="Thiamin diphosphate-binding fold (THDP-binding)"/>
    <property type="match status" value="2"/>
</dbReference>
<proteinExistence type="inferred from homology"/>
<dbReference type="PANTHER" id="PTHR18968">
    <property type="entry name" value="THIAMINE PYROPHOSPHATE ENZYMES"/>
    <property type="match status" value="1"/>
</dbReference>
<dbReference type="Gene3D" id="3.40.50.970">
    <property type="match status" value="2"/>
</dbReference>
<evidence type="ECO:0000256" key="1">
    <source>
        <dbReference type="ARBA" id="ARBA00007812"/>
    </source>
</evidence>
<feature type="domain" description="Thiamine pyrophosphate enzyme central" evidence="4">
    <location>
        <begin position="188"/>
        <end position="322"/>
    </location>
</feature>
<evidence type="ECO:0000256" key="3">
    <source>
        <dbReference type="RuleBase" id="RU362132"/>
    </source>
</evidence>
<dbReference type="InterPro" id="IPR045229">
    <property type="entry name" value="TPP_enz"/>
</dbReference>
<dbReference type="PANTHER" id="PTHR18968:SF129">
    <property type="entry name" value="ACETOLACTATE SYNTHASE"/>
    <property type="match status" value="1"/>
</dbReference>
<reference evidence="7 8" key="1">
    <citation type="submission" date="2019-12" db="EMBL/GenBank/DDBJ databases">
        <title>Draft genome sequences Bradyrhizobium cajani AMBPC1010, Bradyrhizobium pachyrhizi AMBPC1040 and Bradyrhizobium yuanmingense ALSPC3051, three plant growth promoting strains isolated from nodules of Cajanus cajan L. in Dominican Republic.</title>
        <authorList>
            <person name="Flores-Felix J.D."/>
            <person name="Araujo J."/>
            <person name="Diaz-Alcantara C."/>
            <person name="Gonzalez-Andres F."/>
            <person name="Velazquez E."/>
        </authorList>
    </citation>
    <scope>NUCLEOTIDE SEQUENCE [LARGE SCALE GENOMIC DNA]</scope>
    <source>
        <strain evidence="7 8">1040</strain>
    </source>
</reference>
<dbReference type="CDD" id="cd07035">
    <property type="entry name" value="TPP_PYR_POX_like"/>
    <property type="match status" value="1"/>
</dbReference>
<protein>
    <submittedName>
        <fullName evidence="7">Acetolactate synthase large subunit</fullName>
    </submittedName>
</protein>
<gene>
    <name evidence="7" type="ORF">GPL21_07260</name>
</gene>
<evidence type="ECO:0000256" key="2">
    <source>
        <dbReference type="ARBA" id="ARBA00023052"/>
    </source>
</evidence>
<dbReference type="GO" id="GO:0009097">
    <property type="term" value="P:isoleucine biosynthetic process"/>
    <property type="evidence" value="ECO:0007669"/>
    <property type="project" value="TreeGrafter"/>
</dbReference>
<comment type="caution">
    <text evidence="7">The sequence shown here is derived from an EMBL/GenBank/DDBJ whole genome shotgun (WGS) entry which is preliminary data.</text>
</comment>
<dbReference type="InterPro" id="IPR029061">
    <property type="entry name" value="THDP-binding"/>
</dbReference>
<dbReference type="Pfam" id="PF00205">
    <property type="entry name" value="TPP_enzyme_M"/>
    <property type="match status" value="1"/>
</dbReference>
<dbReference type="Pfam" id="PF02775">
    <property type="entry name" value="TPP_enzyme_C"/>
    <property type="match status" value="1"/>
</dbReference>
<dbReference type="AlphaFoldDB" id="A0A844SCD5"/>
<dbReference type="GO" id="GO:0050660">
    <property type="term" value="F:flavin adenine dinucleotide binding"/>
    <property type="evidence" value="ECO:0007669"/>
    <property type="project" value="TreeGrafter"/>
</dbReference>
<name>A0A844SCD5_9BRAD</name>
<dbReference type="SUPFAM" id="SSF52467">
    <property type="entry name" value="DHS-like NAD/FAD-binding domain"/>
    <property type="match status" value="1"/>
</dbReference>
<dbReference type="NCBIfam" id="NF006187">
    <property type="entry name" value="PRK08322.1"/>
    <property type="match status" value="1"/>
</dbReference>
<feature type="domain" description="Thiamine pyrophosphate enzyme N-terminal TPP-binding" evidence="6">
    <location>
        <begin position="3"/>
        <end position="116"/>
    </location>
</feature>
<evidence type="ECO:0000313" key="8">
    <source>
        <dbReference type="Proteomes" id="UP000436468"/>
    </source>
</evidence>
<accession>A0A844SCD5</accession>